<feature type="domain" description="HAMP" evidence="6">
    <location>
        <begin position="245"/>
        <end position="298"/>
    </location>
</feature>
<evidence type="ECO:0000259" key="5">
    <source>
        <dbReference type="PROSITE" id="PS50111"/>
    </source>
</evidence>
<evidence type="ECO:0000313" key="7">
    <source>
        <dbReference type="EMBL" id="PIP00647.1"/>
    </source>
</evidence>
<keyword evidence="8" id="KW-1185">Reference proteome</keyword>
<dbReference type="SUPFAM" id="SSF58104">
    <property type="entry name" value="Methyl-accepting chemotaxis protein (MCP) signaling domain"/>
    <property type="match status" value="1"/>
</dbReference>
<evidence type="ECO:0000259" key="6">
    <source>
        <dbReference type="PROSITE" id="PS50885"/>
    </source>
</evidence>
<protein>
    <recommendedName>
        <fullName evidence="9">Methyl-accepting chemotaxis protein</fullName>
    </recommendedName>
</protein>
<evidence type="ECO:0000256" key="2">
    <source>
        <dbReference type="ARBA" id="ARBA00029447"/>
    </source>
</evidence>
<evidence type="ECO:0000256" key="3">
    <source>
        <dbReference type="PROSITE-ProRule" id="PRU00284"/>
    </source>
</evidence>
<dbReference type="PANTHER" id="PTHR32089:SF112">
    <property type="entry name" value="LYSOZYME-LIKE PROTEIN-RELATED"/>
    <property type="match status" value="1"/>
</dbReference>
<dbReference type="PROSITE" id="PS50885">
    <property type="entry name" value="HAMP"/>
    <property type="match status" value="1"/>
</dbReference>
<evidence type="ECO:0000256" key="4">
    <source>
        <dbReference type="SAM" id="Phobius"/>
    </source>
</evidence>
<feature type="transmembrane region" description="Helical" evidence="4">
    <location>
        <begin position="224"/>
        <end position="243"/>
    </location>
</feature>
<name>A0A2G9X111_9HYPH</name>
<feature type="transmembrane region" description="Helical" evidence="4">
    <location>
        <begin position="45"/>
        <end position="64"/>
    </location>
</feature>
<dbReference type="Gene3D" id="6.10.340.10">
    <property type="match status" value="1"/>
</dbReference>
<dbReference type="InterPro" id="IPR004090">
    <property type="entry name" value="Chemotax_Me-accpt_rcpt"/>
</dbReference>
<accession>A0A2G9X111</accession>
<proteinExistence type="inferred from homology"/>
<dbReference type="GO" id="GO:0004888">
    <property type="term" value="F:transmembrane signaling receptor activity"/>
    <property type="evidence" value="ECO:0007669"/>
    <property type="project" value="InterPro"/>
</dbReference>
<keyword evidence="4" id="KW-0472">Membrane</keyword>
<feature type="domain" description="Methyl-accepting transducer" evidence="5">
    <location>
        <begin position="339"/>
        <end position="568"/>
    </location>
</feature>
<dbReference type="PRINTS" id="PR00260">
    <property type="entry name" value="CHEMTRNSDUCR"/>
</dbReference>
<dbReference type="SMART" id="SM00304">
    <property type="entry name" value="HAMP"/>
    <property type="match status" value="1"/>
</dbReference>
<keyword evidence="4" id="KW-0812">Transmembrane</keyword>
<dbReference type="PANTHER" id="PTHR32089">
    <property type="entry name" value="METHYL-ACCEPTING CHEMOTAXIS PROTEIN MCPB"/>
    <property type="match status" value="1"/>
</dbReference>
<organism evidence="7 8">
    <name type="scientific">Pleomorphomonas carboxyditropha</name>
    <dbReference type="NCBI Taxonomy" id="2023338"/>
    <lineage>
        <taxon>Bacteria</taxon>
        <taxon>Pseudomonadati</taxon>
        <taxon>Pseudomonadota</taxon>
        <taxon>Alphaproteobacteria</taxon>
        <taxon>Hyphomicrobiales</taxon>
        <taxon>Pleomorphomonadaceae</taxon>
        <taxon>Pleomorphomonas</taxon>
    </lineage>
</organism>
<keyword evidence="1 3" id="KW-0807">Transducer</keyword>
<dbReference type="GO" id="GO:0006935">
    <property type="term" value="P:chemotaxis"/>
    <property type="evidence" value="ECO:0007669"/>
    <property type="project" value="InterPro"/>
</dbReference>
<dbReference type="OrthoDB" id="3289104at2"/>
<dbReference type="GO" id="GO:0016020">
    <property type="term" value="C:membrane"/>
    <property type="evidence" value="ECO:0007669"/>
    <property type="project" value="InterPro"/>
</dbReference>
<dbReference type="Pfam" id="PF00015">
    <property type="entry name" value="MCPsignal"/>
    <property type="match status" value="1"/>
</dbReference>
<comment type="similarity">
    <text evidence="2">Belongs to the methyl-accepting chemotaxis (MCP) protein family.</text>
</comment>
<sequence>MPFNENIPSVNKAAMEIFLSFGVGSQHRQGWSCCGISRMKIQGKLYSIVALLGIIAIGVALFGIRLMQGYNEQVDAFQLASQRAYDGEHLNRLITAVVMDSRGIYAAKDNETAKPFADGIGKSLKAIDTLLDEWSARVPADRKGAFDAVVAKSKEFRTFRTETARLGTEVSPAAANEQGNNEANRSNRKQLQADVDKLIDLDRQDLEAVRASIDDYYVAGRRTLIIFAVVGILAGIGIASWIGTAKIAGPLNRVNGALADLTQGKMDVAIPVRIGRDEIGLLWSTVATFRDTLVETERLKAAQADAEAERRAEQKALLDRLAREFESEVGEVLAAVTQTAQSTLKAAEMMVTDAEETSGRSVAVASASEQTSANVQAVAGASEELSSSVAEIGRQIGEASTLIGAAVEQARRTDHDVRSLADSASKVGTIVAMIQAIAEQTNLLALNATIEAARAGEAGRGFAVVASEVKALASQTAKATQDIEAQMGTIQGATQQSVEKIADISRRIAELDHITSSIAGAAEQQNAATGEIARNISEAAVGAAEVASTIVGVRTTAEKSGAASRDLLDRMSHLARQSEALEQKVSAFVGTIRAA</sequence>
<dbReference type="PROSITE" id="PS50111">
    <property type="entry name" value="CHEMOTAXIS_TRANSDUC_2"/>
    <property type="match status" value="1"/>
</dbReference>
<evidence type="ECO:0000313" key="8">
    <source>
        <dbReference type="Proteomes" id="UP000231070"/>
    </source>
</evidence>
<dbReference type="EMBL" id="NQVN01000001">
    <property type="protein sequence ID" value="PIP00647.1"/>
    <property type="molecule type" value="Genomic_DNA"/>
</dbReference>
<dbReference type="Proteomes" id="UP000231070">
    <property type="component" value="Unassembled WGS sequence"/>
</dbReference>
<dbReference type="AlphaFoldDB" id="A0A2G9X111"/>
<reference evidence="7 8" key="1">
    <citation type="submission" date="2017-08" db="EMBL/GenBank/DDBJ databases">
        <title>Pleomorphomonas carboxidotrophicus sp. nov., a new mesophilic hydrogenogenic carboxidotroph.</title>
        <authorList>
            <person name="Esquivel-Elizondo S."/>
            <person name="Krajmalnik-Brown R."/>
            <person name="Maldonado J."/>
        </authorList>
    </citation>
    <scope>NUCLEOTIDE SEQUENCE [LARGE SCALE GENOMIC DNA]</scope>
    <source>
        <strain evidence="7 8">SVCO-16</strain>
    </source>
</reference>
<gene>
    <name evidence="7" type="ORF">CJ014_00655</name>
</gene>
<dbReference type="InterPro" id="IPR004089">
    <property type="entry name" value="MCPsignal_dom"/>
</dbReference>
<dbReference type="SMART" id="SM00283">
    <property type="entry name" value="MA"/>
    <property type="match status" value="1"/>
</dbReference>
<dbReference type="Gene3D" id="1.10.287.950">
    <property type="entry name" value="Methyl-accepting chemotaxis protein"/>
    <property type="match status" value="1"/>
</dbReference>
<evidence type="ECO:0000256" key="1">
    <source>
        <dbReference type="ARBA" id="ARBA00023224"/>
    </source>
</evidence>
<comment type="caution">
    <text evidence="7">The sequence shown here is derived from an EMBL/GenBank/DDBJ whole genome shotgun (WGS) entry which is preliminary data.</text>
</comment>
<dbReference type="GO" id="GO:0007165">
    <property type="term" value="P:signal transduction"/>
    <property type="evidence" value="ECO:0007669"/>
    <property type="project" value="UniProtKB-KW"/>
</dbReference>
<keyword evidence="4" id="KW-1133">Transmembrane helix</keyword>
<evidence type="ECO:0008006" key="9">
    <source>
        <dbReference type="Google" id="ProtNLM"/>
    </source>
</evidence>
<dbReference type="InterPro" id="IPR003660">
    <property type="entry name" value="HAMP_dom"/>
</dbReference>